<evidence type="ECO:0000313" key="1">
    <source>
        <dbReference type="EMBL" id="CAG8631812.1"/>
    </source>
</evidence>
<dbReference type="EMBL" id="CAJVPM010019824">
    <property type="protein sequence ID" value="CAG8631812.1"/>
    <property type="molecule type" value="Genomic_DNA"/>
</dbReference>
<proteinExistence type="predicted"/>
<name>A0ACA9N869_9GLOM</name>
<reference evidence="1" key="1">
    <citation type="submission" date="2021-06" db="EMBL/GenBank/DDBJ databases">
        <authorList>
            <person name="Kallberg Y."/>
            <person name="Tangrot J."/>
            <person name="Rosling A."/>
        </authorList>
    </citation>
    <scope>NUCLEOTIDE SEQUENCE</scope>
    <source>
        <strain evidence="1">AU212A</strain>
    </source>
</reference>
<feature type="non-terminal residue" evidence="1">
    <location>
        <position position="47"/>
    </location>
</feature>
<comment type="caution">
    <text evidence="1">The sequence shown here is derived from an EMBL/GenBank/DDBJ whole genome shotgun (WGS) entry which is preliminary data.</text>
</comment>
<protein>
    <submittedName>
        <fullName evidence="1">7570_t:CDS:1</fullName>
    </submittedName>
</protein>
<gene>
    <name evidence="1" type="ORF">SCALOS_LOCUS7998</name>
</gene>
<dbReference type="Proteomes" id="UP000789860">
    <property type="component" value="Unassembled WGS sequence"/>
</dbReference>
<accession>A0ACA9N869</accession>
<feature type="non-terminal residue" evidence="1">
    <location>
        <position position="1"/>
    </location>
</feature>
<evidence type="ECO:0000313" key="2">
    <source>
        <dbReference type="Proteomes" id="UP000789860"/>
    </source>
</evidence>
<keyword evidence="2" id="KW-1185">Reference proteome</keyword>
<organism evidence="1 2">
    <name type="scientific">Scutellospora calospora</name>
    <dbReference type="NCBI Taxonomy" id="85575"/>
    <lineage>
        <taxon>Eukaryota</taxon>
        <taxon>Fungi</taxon>
        <taxon>Fungi incertae sedis</taxon>
        <taxon>Mucoromycota</taxon>
        <taxon>Glomeromycotina</taxon>
        <taxon>Glomeromycetes</taxon>
        <taxon>Diversisporales</taxon>
        <taxon>Gigasporaceae</taxon>
        <taxon>Scutellospora</taxon>
    </lineage>
</organism>
<sequence>YLDRVICDKGINVANKLAISIIYNKNFGSFEYNNIQINFVYLDNIQG</sequence>